<evidence type="ECO:0000256" key="1">
    <source>
        <dbReference type="SAM" id="Phobius"/>
    </source>
</evidence>
<keyword evidence="1" id="KW-0812">Transmembrane</keyword>
<accession>A0A1G6LQV3</accession>
<dbReference type="EMBL" id="FMZZ01000002">
    <property type="protein sequence ID" value="SDC45571.1"/>
    <property type="molecule type" value="Genomic_DNA"/>
</dbReference>
<evidence type="ECO:0000313" key="3">
    <source>
        <dbReference type="Proteomes" id="UP000199501"/>
    </source>
</evidence>
<organism evidence="2 3">
    <name type="scientific">Actinokineospora iranica</name>
    <dbReference type="NCBI Taxonomy" id="1271860"/>
    <lineage>
        <taxon>Bacteria</taxon>
        <taxon>Bacillati</taxon>
        <taxon>Actinomycetota</taxon>
        <taxon>Actinomycetes</taxon>
        <taxon>Pseudonocardiales</taxon>
        <taxon>Pseudonocardiaceae</taxon>
        <taxon>Actinokineospora</taxon>
    </lineage>
</organism>
<feature type="transmembrane region" description="Helical" evidence="1">
    <location>
        <begin position="62"/>
        <end position="80"/>
    </location>
</feature>
<dbReference type="PANTHER" id="PTHR36832:SF2">
    <property type="entry name" value="INTEGRAL MEMBRANE PROTEIN"/>
    <property type="match status" value="1"/>
</dbReference>
<dbReference type="PANTHER" id="PTHR36832">
    <property type="entry name" value="SLR1174 PROTEIN-RELATED"/>
    <property type="match status" value="1"/>
</dbReference>
<gene>
    <name evidence="2" type="ORF">SAMN05216174_102196</name>
</gene>
<dbReference type="RefSeq" id="WP_091448975.1">
    <property type="nucleotide sequence ID" value="NZ_FMZZ01000002.1"/>
</dbReference>
<feature type="transmembrane region" description="Helical" evidence="1">
    <location>
        <begin position="22"/>
        <end position="42"/>
    </location>
</feature>
<reference evidence="3" key="1">
    <citation type="submission" date="2016-10" db="EMBL/GenBank/DDBJ databases">
        <authorList>
            <person name="Varghese N."/>
            <person name="Submissions S."/>
        </authorList>
    </citation>
    <scope>NUCLEOTIDE SEQUENCE [LARGE SCALE GENOMIC DNA]</scope>
    <source>
        <strain evidence="3">IBRC-M 10403</strain>
    </source>
</reference>
<feature type="transmembrane region" description="Helical" evidence="1">
    <location>
        <begin position="143"/>
        <end position="171"/>
    </location>
</feature>
<sequence>MPRVPWALTAAGFRRYATYRQATFAGAFTNVIFGFLRCYILLAVAAEVGGAVAGYDGPKLVAFVWLGQGLLAVVSMWTMLDLAERVRSGDVVADLLRPINPLWTYLWTEFGRAGYAMLTRFVAPLVVGIVAFTFYIPQNWVTYPLFAVSIGLAVLVGFACRYLIGLTAFWLLDIRGVSMFWGFATNIGSGLAFPLAILPDWLATALWVGTPLPALLQAPIDIAVERGGVGHSLLLLAGQAAWGAGLLLVCRWVQARAVRRLVVQGG</sequence>
<dbReference type="AlphaFoldDB" id="A0A1G6LQV3"/>
<keyword evidence="3" id="KW-1185">Reference proteome</keyword>
<keyword evidence="1" id="KW-1133">Transmembrane helix</keyword>
<dbReference type="STRING" id="1271860.SAMN05216174_102196"/>
<dbReference type="Pfam" id="PF06182">
    <property type="entry name" value="ABC2_membrane_6"/>
    <property type="match status" value="1"/>
</dbReference>
<keyword evidence="1" id="KW-0472">Membrane</keyword>
<proteinExistence type="predicted"/>
<dbReference type="Proteomes" id="UP000199501">
    <property type="component" value="Unassembled WGS sequence"/>
</dbReference>
<feature type="transmembrane region" description="Helical" evidence="1">
    <location>
        <begin position="183"/>
        <end position="208"/>
    </location>
</feature>
<dbReference type="InterPro" id="IPR010390">
    <property type="entry name" value="ABC-2_transporter-like"/>
</dbReference>
<protein>
    <submittedName>
        <fullName evidence="2">ABC-2 type transport system permease protein</fullName>
    </submittedName>
</protein>
<feature type="transmembrane region" description="Helical" evidence="1">
    <location>
        <begin position="228"/>
        <end position="250"/>
    </location>
</feature>
<dbReference type="OrthoDB" id="62003at2"/>
<evidence type="ECO:0000313" key="2">
    <source>
        <dbReference type="EMBL" id="SDC45571.1"/>
    </source>
</evidence>
<feature type="transmembrane region" description="Helical" evidence="1">
    <location>
        <begin position="117"/>
        <end position="137"/>
    </location>
</feature>
<name>A0A1G6LQV3_9PSEU</name>